<keyword evidence="1" id="KW-0812">Transmembrane</keyword>
<dbReference type="AlphaFoldDB" id="A0A8J3ZI60"/>
<proteinExistence type="predicted"/>
<name>A0A8J3ZI60_9ACTN</name>
<feature type="transmembrane region" description="Helical" evidence="1">
    <location>
        <begin position="104"/>
        <end position="128"/>
    </location>
</feature>
<feature type="transmembrane region" description="Helical" evidence="1">
    <location>
        <begin position="202"/>
        <end position="220"/>
    </location>
</feature>
<evidence type="ECO:0000256" key="1">
    <source>
        <dbReference type="SAM" id="Phobius"/>
    </source>
</evidence>
<sequence>MAGFGAAGRGFRAAVGTVLRVAGVRRTPDEADAGMRLAARYRWLLRAYPAAYRAERGGEILDTYLDVAARRSYGVFRGWPRPADVVDLVGAGVRARLRARGSSGLADAVPFASTFALCAAVALAAVWLSTVEPRAVPAGIELRTLGPVQSLGAVAWVGWILAGLSAVALPGWVTRRLVAGAVAVTVLLVPAAAVTPFERPPLLVLVPQVALGLLALGWRAHRGSRTAVGMSAVATAGLAFAAAVDGAPLYGYWATGRDVMAFVALGLVAGAVGTGFVRAFRRDARGWWATLLVLPPAALLVVQPFVRIAGDTTGLTTGNWWAYAAAATGLTLFAIAPLPLATALRSRWR</sequence>
<keyword evidence="1" id="KW-1133">Transmembrane helix</keyword>
<comment type="caution">
    <text evidence="2">The sequence shown here is derived from an EMBL/GenBank/DDBJ whole genome shotgun (WGS) entry which is preliminary data.</text>
</comment>
<feature type="transmembrane region" description="Helical" evidence="1">
    <location>
        <begin position="287"/>
        <end position="308"/>
    </location>
</feature>
<evidence type="ECO:0000313" key="2">
    <source>
        <dbReference type="EMBL" id="GIJ63258.1"/>
    </source>
</evidence>
<organism evidence="2 3">
    <name type="scientific">Virgisporangium aurantiacum</name>
    <dbReference type="NCBI Taxonomy" id="175570"/>
    <lineage>
        <taxon>Bacteria</taxon>
        <taxon>Bacillati</taxon>
        <taxon>Actinomycetota</taxon>
        <taxon>Actinomycetes</taxon>
        <taxon>Micromonosporales</taxon>
        <taxon>Micromonosporaceae</taxon>
        <taxon>Virgisporangium</taxon>
    </lineage>
</organism>
<protein>
    <submittedName>
        <fullName evidence="2">Uncharacterized protein</fullName>
    </submittedName>
</protein>
<feature type="transmembrane region" description="Helical" evidence="1">
    <location>
        <begin position="177"/>
        <end position="196"/>
    </location>
</feature>
<dbReference type="Proteomes" id="UP000612585">
    <property type="component" value="Unassembled WGS sequence"/>
</dbReference>
<evidence type="ECO:0000313" key="3">
    <source>
        <dbReference type="Proteomes" id="UP000612585"/>
    </source>
</evidence>
<feature type="transmembrane region" description="Helical" evidence="1">
    <location>
        <begin position="320"/>
        <end position="344"/>
    </location>
</feature>
<feature type="transmembrane region" description="Helical" evidence="1">
    <location>
        <begin position="259"/>
        <end position="280"/>
    </location>
</feature>
<keyword evidence="1" id="KW-0472">Membrane</keyword>
<keyword evidence="3" id="KW-1185">Reference proteome</keyword>
<dbReference type="EMBL" id="BOPG01000090">
    <property type="protein sequence ID" value="GIJ63258.1"/>
    <property type="molecule type" value="Genomic_DNA"/>
</dbReference>
<gene>
    <name evidence="2" type="ORF">Vau01_107740</name>
</gene>
<feature type="transmembrane region" description="Helical" evidence="1">
    <location>
        <begin position="232"/>
        <end position="253"/>
    </location>
</feature>
<reference evidence="2" key="1">
    <citation type="submission" date="2021-01" db="EMBL/GenBank/DDBJ databases">
        <title>Whole genome shotgun sequence of Virgisporangium aurantiacum NBRC 16421.</title>
        <authorList>
            <person name="Komaki H."/>
            <person name="Tamura T."/>
        </authorList>
    </citation>
    <scope>NUCLEOTIDE SEQUENCE</scope>
    <source>
        <strain evidence="2">NBRC 16421</strain>
    </source>
</reference>
<accession>A0A8J3ZI60</accession>
<feature type="transmembrane region" description="Helical" evidence="1">
    <location>
        <begin position="148"/>
        <end position="170"/>
    </location>
</feature>